<name>A0AAX4JUH3_9TREE</name>
<evidence type="ECO:0000313" key="3">
    <source>
        <dbReference type="Proteomes" id="UP001355207"/>
    </source>
</evidence>
<dbReference type="InterPro" id="IPR007612">
    <property type="entry name" value="LOR"/>
</dbReference>
<reference evidence="2 3" key="1">
    <citation type="submission" date="2024-01" db="EMBL/GenBank/DDBJ databases">
        <title>Comparative genomics of Cryptococcus and Kwoniella reveals pathogenesis evolution and contrasting modes of karyotype evolution via chromosome fusion or intercentromeric recombination.</title>
        <authorList>
            <person name="Coelho M.A."/>
            <person name="David-Palma M."/>
            <person name="Shea T."/>
            <person name="Bowers K."/>
            <person name="McGinley-Smith S."/>
            <person name="Mohammad A.W."/>
            <person name="Gnirke A."/>
            <person name="Yurkov A.M."/>
            <person name="Nowrousian M."/>
            <person name="Sun S."/>
            <person name="Cuomo C.A."/>
            <person name="Heitman J."/>
        </authorList>
    </citation>
    <scope>NUCLEOTIDE SEQUENCE [LARGE SCALE GENOMIC DNA]</scope>
    <source>
        <strain evidence="2 3">CBS 6074</strain>
    </source>
</reference>
<proteinExistence type="inferred from homology"/>
<dbReference type="RefSeq" id="XP_066074968.1">
    <property type="nucleotide sequence ID" value="XM_066218871.1"/>
</dbReference>
<dbReference type="InterPro" id="IPR025659">
    <property type="entry name" value="Tubby-like_C"/>
</dbReference>
<dbReference type="Pfam" id="PF04525">
    <property type="entry name" value="LOR"/>
    <property type="match status" value="1"/>
</dbReference>
<organism evidence="2 3">
    <name type="scientific">Kwoniella dendrophila CBS 6074</name>
    <dbReference type="NCBI Taxonomy" id="1295534"/>
    <lineage>
        <taxon>Eukaryota</taxon>
        <taxon>Fungi</taxon>
        <taxon>Dikarya</taxon>
        <taxon>Basidiomycota</taxon>
        <taxon>Agaricomycotina</taxon>
        <taxon>Tremellomycetes</taxon>
        <taxon>Tremellales</taxon>
        <taxon>Cryptococcaceae</taxon>
        <taxon>Kwoniella</taxon>
    </lineage>
</organism>
<comment type="similarity">
    <text evidence="1">Belongs to the LOR family.</text>
</comment>
<dbReference type="EMBL" id="CP144100">
    <property type="protein sequence ID" value="WWC88205.1"/>
    <property type="molecule type" value="Genomic_DNA"/>
</dbReference>
<keyword evidence="3" id="KW-1185">Reference proteome</keyword>
<evidence type="ECO:0000256" key="1">
    <source>
        <dbReference type="ARBA" id="ARBA00005437"/>
    </source>
</evidence>
<dbReference type="Proteomes" id="UP001355207">
    <property type="component" value="Chromosome 3"/>
</dbReference>
<dbReference type="SUPFAM" id="SSF54518">
    <property type="entry name" value="Tubby C-terminal domain-like"/>
    <property type="match status" value="1"/>
</dbReference>
<dbReference type="InterPro" id="IPR038595">
    <property type="entry name" value="LOR_sf"/>
</dbReference>
<sequence>MASIGSFIPVPFSETTIASLKAGPAQPLHGVSPAVGVYSNHLANKPTSLVLQSNPFENGGEDFLIRDLDSGEVQLVCRTNTASGKHGKVITDVDGNILVSLKSKIALSKSFVGEDINGKEILKVKKKFALGSAFEASFHDAQSSKSKSIQLRGDFWLGSADILIVSGPLIAQFSRRKVESKGLNPNKETYIVNVAPGVDLALITAICICFEDASKLEKGKIEKEYKEMQIDVNFLLGIKDGSK</sequence>
<dbReference type="Gene3D" id="2.40.160.200">
    <property type="entry name" value="LURP1-related"/>
    <property type="match status" value="1"/>
</dbReference>
<evidence type="ECO:0000313" key="2">
    <source>
        <dbReference type="EMBL" id="WWC88205.1"/>
    </source>
</evidence>
<protein>
    <recommendedName>
        <fullName evidence="4">FHA domain-containing protein</fullName>
    </recommendedName>
</protein>
<evidence type="ECO:0008006" key="4">
    <source>
        <dbReference type="Google" id="ProtNLM"/>
    </source>
</evidence>
<gene>
    <name evidence="2" type="ORF">L201_003110</name>
</gene>
<accession>A0AAX4JUH3</accession>
<dbReference type="AlphaFoldDB" id="A0AAX4JUH3"/>
<dbReference type="GeneID" id="91093781"/>